<dbReference type="Proteomes" id="UP000828390">
    <property type="component" value="Unassembled WGS sequence"/>
</dbReference>
<protein>
    <submittedName>
        <fullName evidence="1">Uncharacterized protein</fullName>
    </submittedName>
</protein>
<proteinExistence type="predicted"/>
<evidence type="ECO:0000313" key="2">
    <source>
        <dbReference type="Proteomes" id="UP000828390"/>
    </source>
</evidence>
<organism evidence="1 2">
    <name type="scientific">Dreissena polymorpha</name>
    <name type="common">Zebra mussel</name>
    <name type="synonym">Mytilus polymorpha</name>
    <dbReference type="NCBI Taxonomy" id="45954"/>
    <lineage>
        <taxon>Eukaryota</taxon>
        <taxon>Metazoa</taxon>
        <taxon>Spiralia</taxon>
        <taxon>Lophotrochozoa</taxon>
        <taxon>Mollusca</taxon>
        <taxon>Bivalvia</taxon>
        <taxon>Autobranchia</taxon>
        <taxon>Heteroconchia</taxon>
        <taxon>Euheterodonta</taxon>
        <taxon>Imparidentia</taxon>
        <taxon>Neoheterodontei</taxon>
        <taxon>Myida</taxon>
        <taxon>Dreissenoidea</taxon>
        <taxon>Dreissenidae</taxon>
        <taxon>Dreissena</taxon>
    </lineage>
</organism>
<dbReference type="AlphaFoldDB" id="A0A9D4EU77"/>
<reference evidence="1" key="2">
    <citation type="submission" date="2020-11" db="EMBL/GenBank/DDBJ databases">
        <authorList>
            <person name="McCartney M.A."/>
            <person name="Auch B."/>
            <person name="Kono T."/>
            <person name="Mallez S."/>
            <person name="Becker A."/>
            <person name="Gohl D.M."/>
            <person name="Silverstein K.A.T."/>
            <person name="Koren S."/>
            <person name="Bechman K.B."/>
            <person name="Herman A."/>
            <person name="Abrahante J.E."/>
            <person name="Garbe J."/>
        </authorList>
    </citation>
    <scope>NUCLEOTIDE SEQUENCE</scope>
    <source>
        <strain evidence="1">Duluth1</strain>
        <tissue evidence="1">Whole animal</tissue>
    </source>
</reference>
<accession>A0A9D4EU77</accession>
<name>A0A9D4EU77_DREPO</name>
<evidence type="ECO:0000313" key="1">
    <source>
        <dbReference type="EMBL" id="KAH3784541.1"/>
    </source>
</evidence>
<gene>
    <name evidence="1" type="ORF">DPMN_162498</name>
</gene>
<sequence>MVLECTAHRSGSNTTDIMVLLQPCGLLAFYSSTWSAVTFPSCKMSKSSRQSWISTAANTKCQLVS</sequence>
<comment type="caution">
    <text evidence="1">The sequence shown here is derived from an EMBL/GenBank/DDBJ whole genome shotgun (WGS) entry which is preliminary data.</text>
</comment>
<reference evidence="1" key="1">
    <citation type="journal article" date="2019" name="bioRxiv">
        <title>The Genome of the Zebra Mussel, Dreissena polymorpha: A Resource for Invasive Species Research.</title>
        <authorList>
            <person name="McCartney M.A."/>
            <person name="Auch B."/>
            <person name="Kono T."/>
            <person name="Mallez S."/>
            <person name="Zhang Y."/>
            <person name="Obille A."/>
            <person name="Becker A."/>
            <person name="Abrahante J.E."/>
            <person name="Garbe J."/>
            <person name="Badalamenti J.P."/>
            <person name="Herman A."/>
            <person name="Mangelson H."/>
            <person name="Liachko I."/>
            <person name="Sullivan S."/>
            <person name="Sone E.D."/>
            <person name="Koren S."/>
            <person name="Silverstein K.A.T."/>
            <person name="Beckman K.B."/>
            <person name="Gohl D.M."/>
        </authorList>
    </citation>
    <scope>NUCLEOTIDE SEQUENCE</scope>
    <source>
        <strain evidence="1">Duluth1</strain>
        <tissue evidence="1">Whole animal</tissue>
    </source>
</reference>
<keyword evidence="2" id="KW-1185">Reference proteome</keyword>
<dbReference type="EMBL" id="JAIWYP010000008">
    <property type="protein sequence ID" value="KAH3784541.1"/>
    <property type="molecule type" value="Genomic_DNA"/>
</dbReference>